<dbReference type="SUPFAM" id="SSF55874">
    <property type="entry name" value="ATPase domain of HSP90 chaperone/DNA topoisomerase II/histidine kinase"/>
    <property type="match status" value="1"/>
</dbReference>
<gene>
    <name evidence="14" type="ORF">VIBR0546_17783</name>
</gene>
<feature type="transmembrane region" description="Helical" evidence="12">
    <location>
        <begin position="20"/>
        <end position="46"/>
    </location>
</feature>
<evidence type="ECO:0000256" key="5">
    <source>
        <dbReference type="ARBA" id="ARBA00022553"/>
    </source>
</evidence>
<dbReference type="InterPro" id="IPR003661">
    <property type="entry name" value="HisK_dim/P_dom"/>
</dbReference>
<keyword evidence="8 14" id="KW-0418">Kinase</keyword>
<keyword evidence="9" id="KW-0067">ATP-binding</keyword>
<evidence type="ECO:0000256" key="3">
    <source>
        <dbReference type="ARBA" id="ARBA00012438"/>
    </source>
</evidence>
<dbReference type="InterPro" id="IPR005467">
    <property type="entry name" value="His_kinase_dom"/>
</dbReference>
<comment type="caution">
    <text evidence="14">The sequence shown here is derived from an EMBL/GenBank/DDBJ whole genome shotgun (WGS) entry which is preliminary data.</text>
</comment>
<evidence type="ECO:0000256" key="12">
    <source>
        <dbReference type="SAM" id="Phobius"/>
    </source>
</evidence>
<dbReference type="Gene3D" id="1.10.287.130">
    <property type="match status" value="1"/>
</dbReference>
<evidence type="ECO:0000259" key="13">
    <source>
        <dbReference type="PROSITE" id="PS50109"/>
    </source>
</evidence>
<evidence type="ECO:0000256" key="10">
    <source>
        <dbReference type="ARBA" id="ARBA00023012"/>
    </source>
</evidence>
<keyword evidence="6" id="KW-0808">Transferase</keyword>
<dbReference type="GO" id="GO:0000155">
    <property type="term" value="F:phosphorelay sensor kinase activity"/>
    <property type="evidence" value="ECO:0007669"/>
    <property type="project" value="InterPro"/>
</dbReference>
<dbReference type="OrthoDB" id="9804645at2"/>
<dbReference type="InterPro" id="IPR036890">
    <property type="entry name" value="HATPase_C_sf"/>
</dbReference>
<dbReference type="CDD" id="cd00082">
    <property type="entry name" value="HisKA"/>
    <property type="match status" value="1"/>
</dbReference>
<dbReference type="InterPro" id="IPR036097">
    <property type="entry name" value="HisK_dim/P_sf"/>
</dbReference>
<dbReference type="Proteomes" id="UP000004371">
    <property type="component" value="Unassembled WGS sequence"/>
</dbReference>
<dbReference type="GO" id="GO:0005886">
    <property type="term" value="C:plasma membrane"/>
    <property type="evidence" value="ECO:0007669"/>
    <property type="project" value="UniProtKB-SubCell"/>
</dbReference>
<name>E8LX04_9VIBR</name>
<dbReference type="InterPro" id="IPR004358">
    <property type="entry name" value="Sig_transdc_His_kin-like_C"/>
</dbReference>
<dbReference type="PANTHER" id="PTHR43547:SF2">
    <property type="entry name" value="HYBRID SIGNAL TRANSDUCTION HISTIDINE KINASE C"/>
    <property type="match status" value="1"/>
</dbReference>
<comment type="subcellular location">
    <subcellularLocation>
        <location evidence="2">Cell membrane</location>
    </subcellularLocation>
</comment>
<keyword evidence="12" id="KW-0812">Transmembrane</keyword>
<evidence type="ECO:0000313" key="15">
    <source>
        <dbReference type="Proteomes" id="UP000004371"/>
    </source>
</evidence>
<protein>
    <recommendedName>
        <fullName evidence="3">histidine kinase</fullName>
        <ecNumber evidence="3">2.7.13.3</ecNumber>
    </recommendedName>
</protein>
<keyword evidence="15" id="KW-1185">Reference proteome</keyword>
<evidence type="ECO:0000256" key="1">
    <source>
        <dbReference type="ARBA" id="ARBA00000085"/>
    </source>
</evidence>
<organism evidence="14 15">
    <name type="scientific">Vibrio brasiliensis LMG 20546</name>
    <dbReference type="NCBI Taxonomy" id="945543"/>
    <lineage>
        <taxon>Bacteria</taxon>
        <taxon>Pseudomonadati</taxon>
        <taxon>Pseudomonadota</taxon>
        <taxon>Gammaproteobacteria</taxon>
        <taxon>Vibrionales</taxon>
        <taxon>Vibrionaceae</taxon>
        <taxon>Vibrio</taxon>
        <taxon>Vibrio oreintalis group</taxon>
    </lineage>
</organism>
<dbReference type="PANTHER" id="PTHR43547">
    <property type="entry name" value="TWO-COMPONENT HISTIDINE KINASE"/>
    <property type="match status" value="1"/>
</dbReference>
<feature type="domain" description="Histidine kinase" evidence="13">
    <location>
        <begin position="248"/>
        <end position="464"/>
    </location>
</feature>
<dbReference type="Pfam" id="PF02518">
    <property type="entry name" value="HATPase_c"/>
    <property type="match status" value="1"/>
</dbReference>
<comment type="catalytic activity">
    <reaction evidence="1">
        <text>ATP + protein L-histidine = ADP + protein N-phospho-L-histidine.</text>
        <dbReference type="EC" id="2.7.13.3"/>
    </reaction>
</comment>
<keyword evidence="10" id="KW-0902">Two-component regulatory system</keyword>
<dbReference type="FunFam" id="3.30.565.10:FF:000023">
    <property type="entry name" value="PAS domain-containing sensor histidine kinase"/>
    <property type="match status" value="1"/>
</dbReference>
<keyword evidence="11 12" id="KW-0472">Membrane</keyword>
<evidence type="ECO:0000256" key="7">
    <source>
        <dbReference type="ARBA" id="ARBA00022741"/>
    </source>
</evidence>
<evidence type="ECO:0000313" key="14">
    <source>
        <dbReference type="EMBL" id="EGA64905.1"/>
    </source>
</evidence>
<keyword evidence="12" id="KW-1133">Transmembrane helix</keyword>
<evidence type="ECO:0000256" key="11">
    <source>
        <dbReference type="ARBA" id="ARBA00023136"/>
    </source>
</evidence>
<dbReference type="PRINTS" id="PR00344">
    <property type="entry name" value="BCTRLSENSOR"/>
</dbReference>
<dbReference type="eggNOG" id="COG2205">
    <property type="taxonomic scope" value="Bacteria"/>
</dbReference>
<dbReference type="RefSeq" id="WP_006880384.1">
    <property type="nucleotide sequence ID" value="NZ_AEVS01000077.1"/>
</dbReference>
<dbReference type="PROSITE" id="PS50109">
    <property type="entry name" value="HIS_KIN"/>
    <property type="match status" value="1"/>
</dbReference>
<sequence>MSSSHNIEQALNKAQHTLLMRFIAILMLVLLLVEIVVGAMFFYDLYRTEKKILRSMATEYQRILTYDSAQRLVHVMSANPHRLIENNIRAYSVENDSGTAPTFVAGDENFKFDGALEQFTIDDKFWLSAFVFNPYMSLKIEGQAQDFWLVLDNQARYSIAFKQWLMTLFALALLVAITAWFTRRIIVSAMSPLVTLGDLLDKLKQGKLEWVEQSQSAPQGLSVVSASVHEAVARLHHVTTTLNTTVDAIAHDIRTPLSRITLSSQSALMDQPNPQQMQNALADCAEYAMQANNMLTALMKLNDELTGKRQQQSISTDVRQVIETVASWYEDVADEKGIALTKDVSASLMINSDPDKLTQILVNLLDNAIKYTDSGGTVVIKASQHDVQQVEIEVADSGIGIEKQYQQLVFERLYRVDTSRSNVQGYGLGLSLAAAMAENLSGRISLESAPGQGTRFTVTLPVDS</sequence>
<dbReference type="SUPFAM" id="SSF47384">
    <property type="entry name" value="Homodimeric domain of signal transducing histidine kinase"/>
    <property type="match status" value="1"/>
</dbReference>
<keyword evidence="7" id="KW-0547">Nucleotide-binding</keyword>
<dbReference type="STRING" id="945543.VIBR0546_17783"/>
<proteinExistence type="predicted"/>
<evidence type="ECO:0000256" key="6">
    <source>
        <dbReference type="ARBA" id="ARBA00022679"/>
    </source>
</evidence>
<dbReference type="AlphaFoldDB" id="E8LX04"/>
<dbReference type="EMBL" id="AEVS01000077">
    <property type="protein sequence ID" value="EGA64905.1"/>
    <property type="molecule type" value="Genomic_DNA"/>
</dbReference>
<dbReference type="Gene3D" id="3.30.565.10">
    <property type="entry name" value="Histidine kinase-like ATPase, C-terminal domain"/>
    <property type="match status" value="1"/>
</dbReference>
<reference evidence="14 15" key="1">
    <citation type="journal article" date="2012" name="Int. J. Syst. Evol. Microbiol.">
        <title>Vibrio caribbeanicus sp. nov., isolated from the marine sponge Scleritoderma cyanea.</title>
        <authorList>
            <person name="Hoffmann M."/>
            <person name="Monday S.R."/>
            <person name="Allard M.W."/>
            <person name="Strain E.A."/>
            <person name="Whittaker P."/>
            <person name="Naum M."/>
            <person name="McCarthy P.J."/>
            <person name="Lopez J.V."/>
            <person name="Fischer M."/>
            <person name="Brown E.W."/>
        </authorList>
    </citation>
    <scope>NUCLEOTIDE SEQUENCE [LARGE SCALE GENOMIC DNA]</scope>
    <source>
        <strain evidence="14 15">LMG 20546</strain>
    </source>
</reference>
<evidence type="ECO:0000256" key="4">
    <source>
        <dbReference type="ARBA" id="ARBA00022475"/>
    </source>
</evidence>
<feature type="transmembrane region" description="Helical" evidence="12">
    <location>
        <begin position="164"/>
        <end position="182"/>
    </location>
</feature>
<evidence type="ECO:0000256" key="8">
    <source>
        <dbReference type="ARBA" id="ARBA00022777"/>
    </source>
</evidence>
<accession>E8LX04</accession>
<keyword evidence="5" id="KW-0597">Phosphoprotein</keyword>
<dbReference type="SMART" id="SM00387">
    <property type="entry name" value="HATPase_c"/>
    <property type="match status" value="1"/>
</dbReference>
<keyword evidence="4" id="KW-1003">Cell membrane</keyword>
<dbReference type="GO" id="GO:0005524">
    <property type="term" value="F:ATP binding"/>
    <property type="evidence" value="ECO:0007669"/>
    <property type="project" value="UniProtKB-KW"/>
</dbReference>
<evidence type="ECO:0000256" key="9">
    <source>
        <dbReference type="ARBA" id="ARBA00022840"/>
    </source>
</evidence>
<dbReference type="InterPro" id="IPR003594">
    <property type="entry name" value="HATPase_dom"/>
</dbReference>
<dbReference type="EC" id="2.7.13.3" evidence="3"/>
<evidence type="ECO:0000256" key="2">
    <source>
        <dbReference type="ARBA" id="ARBA00004236"/>
    </source>
</evidence>